<accession>A0A1I2E833</accession>
<evidence type="ECO:0000313" key="2">
    <source>
        <dbReference type="Proteomes" id="UP000198598"/>
    </source>
</evidence>
<organism evidence="1 2">
    <name type="scientific">Spirosoma endophyticum</name>
    <dbReference type="NCBI Taxonomy" id="662367"/>
    <lineage>
        <taxon>Bacteria</taxon>
        <taxon>Pseudomonadati</taxon>
        <taxon>Bacteroidota</taxon>
        <taxon>Cytophagia</taxon>
        <taxon>Cytophagales</taxon>
        <taxon>Cytophagaceae</taxon>
        <taxon>Spirosoma</taxon>
    </lineage>
</organism>
<keyword evidence="2" id="KW-1185">Reference proteome</keyword>
<protein>
    <recommendedName>
        <fullName evidence="3">Outer membrane protein beta-barrel domain-containing protein</fullName>
    </recommendedName>
</protein>
<evidence type="ECO:0008006" key="3">
    <source>
        <dbReference type="Google" id="ProtNLM"/>
    </source>
</evidence>
<evidence type="ECO:0000313" key="1">
    <source>
        <dbReference type="EMBL" id="SFE88799.1"/>
    </source>
</evidence>
<dbReference type="Proteomes" id="UP000198598">
    <property type="component" value="Unassembled WGS sequence"/>
</dbReference>
<dbReference type="STRING" id="662367.SAMN05216167_12151"/>
<dbReference type="AlphaFoldDB" id="A0A1I2E833"/>
<dbReference type="EMBL" id="FOLQ01000021">
    <property type="protein sequence ID" value="SFE88799.1"/>
    <property type="molecule type" value="Genomic_DNA"/>
</dbReference>
<name>A0A1I2E833_9BACT</name>
<reference evidence="1 2" key="1">
    <citation type="submission" date="2016-10" db="EMBL/GenBank/DDBJ databases">
        <authorList>
            <person name="de Groot N.N."/>
        </authorList>
    </citation>
    <scope>NUCLEOTIDE SEQUENCE [LARGE SCALE GENOMIC DNA]</scope>
    <source>
        <strain evidence="1 2">DSM 26130</strain>
    </source>
</reference>
<proteinExistence type="predicted"/>
<sequence>MLFLFSADFCNSHVCYKTSRILLTKKLVKFFCTCKIASLNSFSKKPDYNSFLLATVCLETSALTKLHMKKNLCLIGLVSASIASYGQRIESSIQVGSGLFSYRGPNSVNETGLNANGNSFISNPYGRASGASYSLSGQIQSVTKCKLIYGIQVGYEQLTSRVAITKIIGDFSNSPTNGRGSLQNQYVNLSPFVGKRFGDARFSVDATLGLDAAIGLRSRESWMLDTYNSSFQTPAAPSQRIPDVDFRPRLNLTGYYKAFGLSAGYSYGLSNYLANRYTDAKVYSQFWRAGVVYRIKK</sequence>
<gene>
    <name evidence="1" type="ORF">SAMN05216167_12151</name>
</gene>